<feature type="region of interest" description="Disordered" evidence="1">
    <location>
        <begin position="1"/>
        <end position="20"/>
    </location>
</feature>
<feature type="non-terminal residue" evidence="2">
    <location>
        <position position="1"/>
    </location>
</feature>
<reference evidence="2 3" key="1">
    <citation type="submission" date="2011-02" db="EMBL/GenBank/DDBJ databases">
        <title>The Genome Sequence of Sphaeroforma arctica JP610.</title>
        <authorList>
            <consortium name="The Broad Institute Genome Sequencing Platform"/>
            <person name="Russ C."/>
            <person name="Cuomo C."/>
            <person name="Young S.K."/>
            <person name="Zeng Q."/>
            <person name="Gargeya S."/>
            <person name="Alvarado L."/>
            <person name="Berlin A."/>
            <person name="Chapman S.B."/>
            <person name="Chen Z."/>
            <person name="Freedman E."/>
            <person name="Gellesch M."/>
            <person name="Goldberg J."/>
            <person name="Griggs A."/>
            <person name="Gujja S."/>
            <person name="Heilman E."/>
            <person name="Heiman D."/>
            <person name="Howarth C."/>
            <person name="Mehta T."/>
            <person name="Neiman D."/>
            <person name="Pearson M."/>
            <person name="Roberts A."/>
            <person name="Saif S."/>
            <person name="Shea T."/>
            <person name="Shenoy N."/>
            <person name="Sisk P."/>
            <person name="Stolte C."/>
            <person name="Sykes S."/>
            <person name="White J."/>
            <person name="Yandava C."/>
            <person name="Burger G."/>
            <person name="Gray M.W."/>
            <person name="Holland P.W.H."/>
            <person name="King N."/>
            <person name="Lang F.B.F."/>
            <person name="Roger A.J."/>
            <person name="Ruiz-Trillo I."/>
            <person name="Haas B."/>
            <person name="Nusbaum C."/>
            <person name="Birren B."/>
        </authorList>
    </citation>
    <scope>NUCLEOTIDE SEQUENCE [LARGE SCALE GENOMIC DNA]</scope>
    <source>
        <strain evidence="2 3">JP610</strain>
    </source>
</reference>
<organism evidence="2 3">
    <name type="scientific">Sphaeroforma arctica JP610</name>
    <dbReference type="NCBI Taxonomy" id="667725"/>
    <lineage>
        <taxon>Eukaryota</taxon>
        <taxon>Ichthyosporea</taxon>
        <taxon>Ichthyophonida</taxon>
        <taxon>Sphaeroforma</taxon>
    </lineage>
</organism>
<sequence length="59" mass="6933">APFERTITADETKQLRKRAPARNEKQIGDIYLMTSLTKEAQLHYYECIEQSKSTADWAW</sequence>
<evidence type="ECO:0000313" key="2">
    <source>
        <dbReference type="EMBL" id="KNC70576.1"/>
    </source>
</evidence>
<keyword evidence="3" id="KW-1185">Reference proteome</keyword>
<dbReference type="RefSeq" id="XP_014144478.1">
    <property type="nucleotide sequence ID" value="XM_014289003.1"/>
</dbReference>
<name>A0A0L0F1S9_9EUKA</name>
<accession>A0A0L0F1S9</accession>
<dbReference type="GeneID" id="25917398"/>
<gene>
    <name evidence="2" type="ORF">SARC_16894</name>
</gene>
<proteinExistence type="predicted"/>
<evidence type="ECO:0000256" key="1">
    <source>
        <dbReference type="SAM" id="MobiDB-lite"/>
    </source>
</evidence>
<dbReference type="EMBL" id="KQ250758">
    <property type="protein sequence ID" value="KNC70576.1"/>
    <property type="molecule type" value="Genomic_DNA"/>
</dbReference>
<protein>
    <submittedName>
        <fullName evidence="2">Uncharacterized protein</fullName>
    </submittedName>
</protein>
<dbReference type="AlphaFoldDB" id="A0A0L0F1S9"/>
<dbReference type="Proteomes" id="UP000054560">
    <property type="component" value="Unassembled WGS sequence"/>
</dbReference>
<evidence type="ECO:0000313" key="3">
    <source>
        <dbReference type="Proteomes" id="UP000054560"/>
    </source>
</evidence>
<dbReference type="OrthoDB" id="27962at2759"/>